<dbReference type="KEGG" id="gfu:KM031_08475"/>
<dbReference type="SUPFAM" id="SSF90123">
    <property type="entry name" value="ABC transporter transmembrane region"/>
    <property type="match status" value="1"/>
</dbReference>
<dbReference type="Proteomes" id="UP000679352">
    <property type="component" value="Chromosome"/>
</dbReference>
<feature type="transmembrane region" description="Helical" evidence="8">
    <location>
        <begin position="147"/>
        <end position="166"/>
    </location>
</feature>
<keyword evidence="2 8" id="KW-0812">Transmembrane</keyword>
<organism evidence="11 12">
    <name type="scientific">Gemmobacter fulvus</name>
    <dbReference type="NCBI Taxonomy" id="2840474"/>
    <lineage>
        <taxon>Bacteria</taxon>
        <taxon>Pseudomonadati</taxon>
        <taxon>Pseudomonadota</taxon>
        <taxon>Alphaproteobacteria</taxon>
        <taxon>Rhodobacterales</taxon>
        <taxon>Paracoccaceae</taxon>
        <taxon>Gemmobacter</taxon>
    </lineage>
</organism>
<feature type="transmembrane region" description="Helical" evidence="8">
    <location>
        <begin position="172"/>
        <end position="189"/>
    </location>
</feature>
<dbReference type="CDD" id="cd07346">
    <property type="entry name" value="ABC_6TM_exporters"/>
    <property type="match status" value="1"/>
</dbReference>
<evidence type="ECO:0000256" key="5">
    <source>
        <dbReference type="ARBA" id="ARBA00022989"/>
    </source>
</evidence>
<evidence type="ECO:0000256" key="2">
    <source>
        <dbReference type="ARBA" id="ARBA00022692"/>
    </source>
</evidence>
<feature type="transmembrane region" description="Helical" evidence="8">
    <location>
        <begin position="269"/>
        <end position="295"/>
    </location>
</feature>
<comment type="subcellular location">
    <subcellularLocation>
        <location evidence="1">Cell membrane</location>
        <topology evidence="1">Multi-pass membrane protein</topology>
    </subcellularLocation>
</comment>
<evidence type="ECO:0000313" key="11">
    <source>
        <dbReference type="EMBL" id="QWK88930.1"/>
    </source>
</evidence>
<dbReference type="PROSITE" id="PS50929">
    <property type="entry name" value="ABC_TM1F"/>
    <property type="match status" value="1"/>
</dbReference>
<dbReference type="GO" id="GO:0034040">
    <property type="term" value="F:ATPase-coupled lipid transmembrane transporter activity"/>
    <property type="evidence" value="ECO:0007669"/>
    <property type="project" value="TreeGrafter"/>
</dbReference>
<dbReference type="Pfam" id="PF00664">
    <property type="entry name" value="ABC_membrane"/>
    <property type="match status" value="1"/>
</dbReference>
<evidence type="ECO:0000259" key="10">
    <source>
        <dbReference type="PROSITE" id="PS50929"/>
    </source>
</evidence>
<keyword evidence="4 11" id="KW-0067">ATP-binding</keyword>
<dbReference type="Pfam" id="PF00005">
    <property type="entry name" value="ABC_tran"/>
    <property type="match status" value="1"/>
</dbReference>
<dbReference type="InterPro" id="IPR017871">
    <property type="entry name" value="ABC_transporter-like_CS"/>
</dbReference>
<feature type="transmembrane region" description="Helical" evidence="8">
    <location>
        <begin position="66"/>
        <end position="93"/>
    </location>
</feature>
<dbReference type="GO" id="GO:0016887">
    <property type="term" value="F:ATP hydrolysis activity"/>
    <property type="evidence" value="ECO:0007669"/>
    <property type="project" value="InterPro"/>
</dbReference>
<dbReference type="InterPro" id="IPR011527">
    <property type="entry name" value="ABC1_TM_dom"/>
</dbReference>
<proteinExistence type="predicted"/>
<dbReference type="InterPro" id="IPR003439">
    <property type="entry name" value="ABC_transporter-like_ATP-bd"/>
</dbReference>
<feature type="domain" description="ABC transporter" evidence="9">
    <location>
        <begin position="339"/>
        <end position="576"/>
    </location>
</feature>
<keyword evidence="6 8" id="KW-0472">Membrane</keyword>
<dbReference type="AlphaFoldDB" id="A0A975P324"/>
<keyword evidence="5 8" id="KW-1133">Transmembrane helix</keyword>
<dbReference type="GO" id="GO:0140359">
    <property type="term" value="F:ABC-type transporter activity"/>
    <property type="evidence" value="ECO:0007669"/>
    <property type="project" value="InterPro"/>
</dbReference>
<dbReference type="PROSITE" id="PS50893">
    <property type="entry name" value="ABC_TRANSPORTER_2"/>
    <property type="match status" value="1"/>
</dbReference>
<accession>A0A975P324</accession>
<dbReference type="SUPFAM" id="SSF52540">
    <property type="entry name" value="P-loop containing nucleoside triphosphate hydrolases"/>
    <property type="match status" value="1"/>
</dbReference>
<dbReference type="InterPro" id="IPR003593">
    <property type="entry name" value="AAA+_ATPase"/>
</dbReference>
<keyword evidence="12" id="KW-1185">Reference proteome</keyword>
<sequence>MTGLGHWASRRMFGAEAALWLGPVLARAMGGVALVLASSLAAALLGLAPPYLTKLLIDQGLIAGDVRALCLWAAALFGLGLVALLAGIGNSLLHLRYSARMLADLRARMLDAVLAQQATRPALPLGEAMARLDGDSAEIQRFAFDSVLVAVGALFRLIGGAAMLLLLDWRLALIPLIAAPIELAFLSWARPRTQARAEDSRQHRGDVSSFLTESLAVLPLLRTLGAEAQRSAGFAPHQAGQIAALWRQRRWQEITGAVPQILNALVRSAVLLAGGMMVIAGAWPLGSLIAFLAYIGLMTGPLRNLLGLYHAQAQAKVAAARLGALAHPALAEPAGRMPAPGPGALRFDQARARHAAHAAQDFAIAPGSRVLMDGPSGVGKSTLMMLAARLAPPGPGARVFLDGADVVRLDAVALRRRVALVPQRGALIRGTLAENLRLADPGATDAQLWQVLDCADLADWVQAQGRGLDLPLSEGGAGLSGGERQKIAIARALLLPFRVLVLDESLSEIDAASARRILARIDAAYADRTRILIAHAGPAREGPFDQRITLSPASPACRNARGDAPYQRENARENAV</sequence>
<dbReference type="RefSeq" id="WP_215506291.1">
    <property type="nucleotide sequence ID" value="NZ_CP076361.1"/>
</dbReference>
<feature type="region of interest" description="Disordered" evidence="7">
    <location>
        <begin position="551"/>
        <end position="576"/>
    </location>
</feature>
<evidence type="ECO:0000256" key="4">
    <source>
        <dbReference type="ARBA" id="ARBA00022840"/>
    </source>
</evidence>
<dbReference type="InterPro" id="IPR039421">
    <property type="entry name" value="Type_1_exporter"/>
</dbReference>
<protein>
    <submittedName>
        <fullName evidence="11">ABC transporter ATP-binding protein/permease</fullName>
    </submittedName>
</protein>
<gene>
    <name evidence="11" type="ORF">KM031_08475</name>
</gene>
<evidence type="ECO:0000259" key="9">
    <source>
        <dbReference type="PROSITE" id="PS50893"/>
    </source>
</evidence>
<feature type="domain" description="ABC transmembrane type-1" evidence="10">
    <location>
        <begin position="33"/>
        <end position="314"/>
    </location>
</feature>
<dbReference type="Gene3D" id="3.40.50.300">
    <property type="entry name" value="P-loop containing nucleotide triphosphate hydrolases"/>
    <property type="match status" value="1"/>
</dbReference>
<dbReference type="GO" id="GO:0005886">
    <property type="term" value="C:plasma membrane"/>
    <property type="evidence" value="ECO:0007669"/>
    <property type="project" value="UniProtKB-SubCell"/>
</dbReference>
<dbReference type="InterPro" id="IPR027417">
    <property type="entry name" value="P-loop_NTPase"/>
</dbReference>
<feature type="transmembrane region" description="Helical" evidence="8">
    <location>
        <begin position="20"/>
        <end position="46"/>
    </location>
</feature>
<evidence type="ECO:0000256" key="8">
    <source>
        <dbReference type="SAM" id="Phobius"/>
    </source>
</evidence>
<evidence type="ECO:0000256" key="7">
    <source>
        <dbReference type="SAM" id="MobiDB-lite"/>
    </source>
</evidence>
<dbReference type="SMART" id="SM00382">
    <property type="entry name" value="AAA"/>
    <property type="match status" value="1"/>
</dbReference>
<evidence type="ECO:0000313" key="12">
    <source>
        <dbReference type="Proteomes" id="UP000679352"/>
    </source>
</evidence>
<evidence type="ECO:0000256" key="3">
    <source>
        <dbReference type="ARBA" id="ARBA00022741"/>
    </source>
</evidence>
<dbReference type="PANTHER" id="PTHR24221">
    <property type="entry name" value="ATP-BINDING CASSETTE SUB-FAMILY B"/>
    <property type="match status" value="1"/>
</dbReference>
<keyword evidence="3" id="KW-0547">Nucleotide-binding</keyword>
<evidence type="ECO:0000256" key="1">
    <source>
        <dbReference type="ARBA" id="ARBA00004651"/>
    </source>
</evidence>
<dbReference type="GO" id="GO:0005524">
    <property type="term" value="F:ATP binding"/>
    <property type="evidence" value="ECO:0007669"/>
    <property type="project" value="UniProtKB-KW"/>
</dbReference>
<dbReference type="InterPro" id="IPR036640">
    <property type="entry name" value="ABC1_TM_sf"/>
</dbReference>
<name>A0A975P324_9RHOB</name>
<evidence type="ECO:0000256" key="6">
    <source>
        <dbReference type="ARBA" id="ARBA00023136"/>
    </source>
</evidence>
<dbReference type="Gene3D" id="1.20.1560.10">
    <property type="entry name" value="ABC transporter type 1, transmembrane domain"/>
    <property type="match status" value="1"/>
</dbReference>
<dbReference type="EMBL" id="CP076361">
    <property type="protein sequence ID" value="QWK88930.1"/>
    <property type="molecule type" value="Genomic_DNA"/>
</dbReference>
<dbReference type="PANTHER" id="PTHR24221:SF654">
    <property type="entry name" value="ATP-BINDING CASSETTE SUB-FAMILY B MEMBER 6"/>
    <property type="match status" value="1"/>
</dbReference>
<reference evidence="11" key="1">
    <citation type="submission" date="2021-06" db="EMBL/GenBank/DDBJ databases">
        <title>Direct submission.</title>
        <authorList>
            <person name="Lee C.-S."/>
            <person name="Jin L."/>
        </authorList>
    </citation>
    <scope>NUCLEOTIDE SEQUENCE</scope>
    <source>
        <strain evidence="11">Con5</strain>
    </source>
</reference>
<dbReference type="PROSITE" id="PS00211">
    <property type="entry name" value="ABC_TRANSPORTER_1"/>
    <property type="match status" value="1"/>
</dbReference>